<gene>
    <name evidence="6" type="ORF">J1M35_10920</name>
</gene>
<dbReference type="Proteomes" id="UP000663903">
    <property type="component" value="Chromosome"/>
</dbReference>
<keyword evidence="7" id="KW-1185">Reference proteome</keyword>
<dbReference type="InterPro" id="IPR009057">
    <property type="entry name" value="Homeodomain-like_sf"/>
</dbReference>
<name>A0A975H7S4_9BURK</name>
<keyword evidence="2" id="KW-0238">DNA-binding</keyword>
<accession>A0A975H7S4</accession>
<dbReference type="AlphaFoldDB" id="A0A975H7S4"/>
<dbReference type="SMART" id="SM00342">
    <property type="entry name" value="HTH_ARAC"/>
    <property type="match status" value="1"/>
</dbReference>
<evidence type="ECO:0000313" key="6">
    <source>
        <dbReference type="EMBL" id="QTD47357.1"/>
    </source>
</evidence>
<evidence type="ECO:0000256" key="3">
    <source>
        <dbReference type="ARBA" id="ARBA00023163"/>
    </source>
</evidence>
<keyword evidence="3" id="KW-0804">Transcription</keyword>
<evidence type="ECO:0000313" key="7">
    <source>
        <dbReference type="Proteomes" id="UP000663903"/>
    </source>
</evidence>
<dbReference type="SUPFAM" id="SSF46689">
    <property type="entry name" value="Homeodomain-like"/>
    <property type="match status" value="1"/>
</dbReference>
<dbReference type="Gene3D" id="1.10.10.60">
    <property type="entry name" value="Homeodomain-like"/>
    <property type="match status" value="2"/>
</dbReference>
<feature type="domain" description="HTH araC/xylS-type" evidence="5">
    <location>
        <begin position="103"/>
        <end position="245"/>
    </location>
</feature>
<dbReference type="GO" id="GO:0043565">
    <property type="term" value="F:sequence-specific DNA binding"/>
    <property type="evidence" value="ECO:0007669"/>
    <property type="project" value="InterPro"/>
</dbReference>
<evidence type="ECO:0000256" key="2">
    <source>
        <dbReference type="ARBA" id="ARBA00023125"/>
    </source>
</evidence>
<sequence length="264" mass="29094">MLESKQAAHWIAPDGCRDLIWWQPPGQRPRWKLTALADSAETVRAPLGTQYRGWRLLPGTMIDECHLLNRLTSCDEGRTDDAIAALTDATHIDPHVHETLAILARSLSVRAAVRTAGLGERTLERLTRQATGRTPTYWLALARVRRAAQSLSERDYDLGVRRPGCGLGWDARRDSQAMARAIDKNRNAAARPRPRPDARDGIVDTFSGDGTLAELAHAHGYADQAHMTRAFRRWFGLSPARLRASGDGMSAVRSSGYGDVTPLG</sequence>
<dbReference type="InterPro" id="IPR018060">
    <property type="entry name" value="HTH_AraC"/>
</dbReference>
<reference evidence="6" key="1">
    <citation type="submission" date="2021-03" db="EMBL/GenBank/DDBJ databases">
        <title>Ottowia sp. 27C isolated from the cloaca of a Giant Asian pond turtle (Heosemys grandis).</title>
        <authorList>
            <person name="Spergser J."/>
            <person name="Busse H.-J."/>
        </authorList>
    </citation>
    <scope>NUCLEOTIDE SEQUENCE</scope>
    <source>
        <strain evidence="6">27C</strain>
    </source>
</reference>
<evidence type="ECO:0000256" key="1">
    <source>
        <dbReference type="ARBA" id="ARBA00023015"/>
    </source>
</evidence>
<dbReference type="KEGG" id="otd:J1M35_10920"/>
<dbReference type="InterPro" id="IPR050204">
    <property type="entry name" value="AraC_XylS_family_regulators"/>
</dbReference>
<dbReference type="Pfam" id="PF12833">
    <property type="entry name" value="HTH_18"/>
    <property type="match status" value="1"/>
</dbReference>
<organism evidence="6 7">
    <name type="scientific">Ottowia testudinis</name>
    <dbReference type="NCBI Taxonomy" id="2816950"/>
    <lineage>
        <taxon>Bacteria</taxon>
        <taxon>Pseudomonadati</taxon>
        <taxon>Pseudomonadota</taxon>
        <taxon>Betaproteobacteria</taxon>
        <taxon>Burkholderiales</taxon>
        <taxon>Comamonadaceae</taxon>
        <taxon>Ottowia</taxon>
    </lineage>
</organism>
<proteinExistence type="predicted"/>
<evidence type="ECO:0000256" key="4">
    <source>
        <dbReference type="SAM" id="MobiDB-lite"/>
    </source>
</evidence>
<evidence type="ECO:0000259" key="5">
    <source>
        <dbReference type="PROSITE" id="PS01124"/>
    </source>
</evidence>
<dbReference type="GO" id="GO:0003700">
    <property type="term" value="F:DNA-binding transcription factor activity"/>
    <property type="evidence" value="ECO:0007669"/>
    <property type="project" value="InterPro"/>
</dbReference>
<keyword evidence="1" id="KW-0805">Transcription regulation</keyword>
<dbReference type="EMBL" id="CP071796">
    <property type="protein sequence ID" value="QTD47357.1"/>
    <property type="molecule type" value="Genomic_DNA"/>
</dbReference>
<protein>
    <submittedName>
        <fullName evidence="6">AraC family transcriptional regulator</fullName>
    </submittedName>
</protein>
<dbReference type="PANTHER" id="PTHR46796">
    <property type="entry name" value="HTH-TYPE TRANSCRIPTIONAL ACTIVATOR RHAS-RELATED"/>
    <property type="match status" value="1"/>
</dbReference>
<feature type="region of interest" description="Disordered" evidence="4">
    <location>
        <begin position="244"/>
        <end position="264"/>
    </location>
</feature>
<dbReference type="PROSITE" id="PS01124">
    <property type="entry name" value="HTH_ARAC_FAMILY_2"/>
    <property type="match status" value="1"/>
</dbReference>